<dbReference type="RefSeq" id="WP_249334247.1">
    <property type="nucleotide sequence ID" value="NZ_JACRSY010000047.1"/>
</dbReference>
<reference evidence="1" key="1">
    <citation type="submission" date="2020-08" db="EMBL/GenBank/DDBJ databases">
        <title>Genome public.</title>
        <authorList>
            <person name="Liu C."/>
            <person name="Sun Q."/>
        </authorList>
    </citation>
    <scope>NUCLEOTIDE SEQUENCE</scope>
    <source>
        <strain evidence="1">NSJ-12</strain>
    </source>
</reference>
<gene>
    <name evidence="1" type="ORF">H8718_17875</name>
</gene>
<dbReference type="AlphaFoldDB" id="A0A926IF48"/>
<proteinExistence type="predicted"/>
<evidence type="ECO:0000313" key="1">
    <source>
        <dbReference type="EMBL" id="MBC8581362.1"/>
    </source>
</evidence>
<name>A0A926IF48_9FIRM</name>
<dbReference type="EMBL" id="JACRSY010000047">
    <property type="protein sequence ID" value="MBC8581362.1"/>
    <property type="molecule type" value="Genomic_DNA"/>
</dbReference>
<evidence type="ECO:0000313" key="2">
    <source>
        <dbReference type="Proteomes" id="UP000655830"/>
    </source>
</evidence>
<keyword evidence="2" id="KW-1185">Reference proteome</keyword>
<organism evidence="1 2">
    <name type="scientific">Zhenhengia yiwuensis</name>
    <dbReference type="NCBI Taxonomy" id="2763666"/>
    <lineage>
        <taxon>Bacteria</taxon>
        <taxon>Bacillati</taxon>
        <taxon>Bacillota</taxon>
        <taxon>Clostridia</taxon>
        <taxon>Lachnospirales</taxon>
        <taxon>Lachnospiraceae</taxon>
        <taxon>Zhenhengia</taxon>
    </lineage>
</organism>
<sequence length="48" mass="5602">MAENTTQKNEEFLKELAILVYGMNIQQLAEEITRIVNEEAQQNEYANE</sequence>
<accession>A0A926IF48</accession>
<comment type="caution">
    <text evidence="1">The sequence shown here is derived from an EMBL/GenBank/DDBJ whole genome shotgun (WGS) entry which is preliminary data.</text>
</comment>
<protein>
    <submittedName>
        <fullName evidence="1">Uncharacterized protein</fullName>
    </submittedName>
</protein>
<dbReference type="Proteomes" id="UP000655830">
    <property type="component" value="Unassembled WGS sequence"/>
</dbReference>